<dbReference type="PANTHER" id="PTHR33162">
    <property type="entry name" value="SEC-INDEPENDENT PROTEIN TRANSLOCASE PROTEIN TATA, CHLOROPLASTIC"/>
    <property type="match status" value="1"/>
</dbReference>
<protein>
    <recommendedName>
        <fullName evidence="11">Sec-independent protein translocase protein TatA</fullName>
    </recommendedName>
</protein>
<organism evidence="9 10">
    <name type="scientific">Cyanidiococcus yangmingshanensis</name>
    <dbReference type="NCBI Taxonomy" id="2690220"/>
    <lineage>
        <taxon>Eukaryota</taxon>
        <taxon>Rhodophyta</taxon>
        <taxon>Bangiophyceae</taxon>
        <taxon>Cyanidiales</taxon>
        <taxon>Cyanidiaceae</taxon>
        <taxon>Cyanidiococcus</taxon>
    </lineage>
</organism>
<evidence type="ECO:0008006" key="11">
    <source>
        <dbReference type="Google" id="ProtNLM"/>
    </source>
</evidence>
<evidence type="ECO:0000313" key="9">
    <source>
        <dbReference type="EMBL" id="KAF6005420.1"/>
    </source>
</evidence>
<dbReference type="Proteomes" id="UP000530660">
    <property type="component" value="Unassembled WGS sequence"/>
</dbReference>
<evidence type="ECO:0000256" key="8">
    <source>
        <dbReference type="SAM" id="MobiDB-lite"/>
    </source>
</evidence>
<evidence type="ECO:0000256" key="4">
    <source>
        <dbReference type="ARBA" id="ARBA00022927"/>
    </source>
</evidence>
<dbReference type="GO" id="GO:0016020">
    <property type="term" value="C:membrane"/>
    <property type="evidence" value="ECO:0007669"/>
    <property type="project" value="UniProtKB-SubCell"/>
</dbReference>
<dbReference type="Gene3D" id="1.20.5.3310">
    <property type="match status" value="1"/>
</dbReference>
<comment type="subcellular location">
    <subcellularLocation>
        <location evidence="1">Membrane</location>
        <topology evidence="1">Single-pass membrane protein</topology>
    </subcellularLocation>
</comment>
<keyword evidence="2" id="KW-0813">Transport</keyword>
<evidence type="ECO:0000313" key="10">
    <source>
        <dbReference type="Proteomes" id="UP000530660"/>
    </source>
</evidence>
<dbReference type="OrthoDB" id="2017985at2759"/>
<evidence type="ECO:0000256" key="5">
    <source>
        <dbReference type="ARBA" id="ARBA00022989"/>
    </source>
</evidence>
<dbReference type="Pfam" id="PF02416">
    <property type="entry name" value="TatA_B_E"/>
    <property type="match status" value="1"/>
</dbReference>
<dbReference type="InterPro" id="IPR003369">
    <property type="entry name" value="TatA/B/E"/>
</dbReference>
<keyword evidence="5" id="KW-1133">Transmembrane helix</keyword>
<gene>
    <name evidence="9" type="ORF">F1559_004954</name>
</gene>
<evidence type="ECO:0000256" key="2">
    <source>
        <dbReference type="ARBA" id="ARBA00022448"/>
    </source>
</evidence>
<dbReference type="GO" id="GO:0015031">
    <property type="term" value="P:protein transport"/>
    <property type="evidence" value="ECO:0007669"/>
    <property type="project" value="UniProtKB-KW"/>
</dbReference>
<dbReference type="PANTHER" id="PTHR33162:SF1">
    <property type="entry name" value="SEC-INDEPENDENT PROTEIN TRANSLOCASE PROTEIN TATA, CHLOROPLASTIC"/>
    <property type="match status" value="1"/>
</dbReference>
<reference evidence="9 10" key="1">
    <citation type="journal article" date="2020" name="J. Phycol.">
        <title>Comparative genome analysis reveals Cyanidiococcus gen. nov., a new extremophilic red algal genus sister to Cyanidioschyzon (Cyanidioschyzonaceae, Rhodophyta).</title>
        <authorList>
            <person name="Liu S.-L."/>
            <person name="Chiang Y.-R."/>
            <person name="Yoon H.S."/>
            <person name="Fu H.-Y."/>
        </authorList>
    </citation>
    <scope>NUCLEOTIDE SEQUENCE [LARGE SCALE GENOMIC DNA]</scope>
    <source>
        <strain evidence="9 10">THAL066</strain>
    </source>
</reference>
<feature type="region of interest" description="Disordered" evidence="8">
    <location>
        <begin position="121"/>
        <end position="157"/>
    </location>
</feature>
<feature type="compositionally biased region" description="Polar residues" evidence="8">
    <location>
        <begin position="146"/>
        <end position="157"/>
    </location>
</feature>
<keyword evidence="10" id="KW-1185">Reference proteome</keyword>
<evidence type="ECO:0000256" key="3">
    <source>
        <dbReference type="ARBA" id="ARBA00022692"/>
    </source>
</evidence>
<proteinExistence type="predicted"/>
<evidence type="ECO:0000256" key="6">
    <source>
        <dbReference type="ARBA" id="ARBA00023010"/>
    </source>
</evidence>
<keyword evidence="6" id="KW-0811">Translocation</keyword>
<comment type="caution">
    <text evidence="9">The sequence shown here is derived from an EMBL/GenBank/DDBJ whole genome shotgun (WGS) entry which is preliminary data.</text>
</comment>
<evidence type="ECO:0000256" key="1">
    <source>
        <dbReference type="ARBA" id="ARBA00004167"/>
    </source>
</evidence>
<sequence>MFALAPSGKLSVLRTGRACLRASRASSVVPESSFVSRARAARSRRRSTWAGRRRSENARTANAANAVQMGLFGLGWPEIAVIVGVGLLIWGPSRVGELGRNLGSLAGNLKRASSEFKEGLETSLAEAEKEQQSKEEVKLKGLKSADPTTASSDSKRT</sequence>
<keyword evidence="7" id="KW-0472">Membrane</keyword>
<accession>A0A7J7IRQ4</accession>
<name>A0A7J7IRQ4_9RHOD</name>
<keyword evidence="3" id="KW-0812">Transmembrane</keyword>
<keyword evidence="4" id="KW-0653">Protein transport</keyword>
<feature type="compositionally biased region" description="Basic and acidic residues" evidence="8">
    <location>
        <begin position="121"/>
        <end position="139"/>
    </location>
</feature>
<dbReference type="AlphaFoldDB" id="A0A7J7IRQ4"/>
<dbReference type="EMBL" id="VWRR01000001">
    <property type="protein sequence ID" value="KAF6005420.1"/>
    <property type="molecule type" value="Genomic_DNA"/>
</dbReference>
<evidence type="ECO:0000256" key="7">
    <source>
        <dbReference type="ARBA" id="ARBA00023136"/>
    </source>
</evidence>